<comment type="caution">
    <text evidence="4">The sequence shown here is derived from an EMBL/GenBank/DDBJ whole genome shotgun (WGS) entry which is preliminary data.</text>
</comment>
<evidence type="ECO:0000256" key="1">
    <source>
        <dbReference type="ARBA" id="ARBA00022729"/>
    </source>
</evidence>
<dbReference type="AlphaFoldDB" id="A0A2N1PTN6"/>
<dbReference type="EMBL" id="PGXC01000002">
    <property type="protein sequence ID" value="PKK91676.1"/>
    <property type="molecule type" value="Genomic_DNA"/>
</dbReference>
<gene>
    <name evidence="4" type="ORF">CVV64_03145</name>
</gene>
<feature type="chain" id="PRO_5014741877" description="Outer membrane protein beta-barrel domain-containing protein" evidence="2">
    <location>
        <begin position="22"/>
        <end position="288"/>
    </location>
</feature>
<feature type="signal peptide" evidence="2">
    <location>
        <begin position="1"/>
        <end position="21"/>
    </location>
</feature>
<dbReference type="InterPro" id="IPR027385">
    <property type="entry name" value="Beta-barrel_OMP"/>
</dbReference>
<dbReference type="Pfam" id="PF13505">
    <property type="entry name" value="OMP_b-brl"/>
    <property type="match status" value="1"/>
</dbReference>
<protein>
    <recommendedName>
        <fullName evidence="3">Outer membrane protein beta-barrel domain-containing protein</fullName>
    </recommendedName>
</protein>
<evidence type="ECO:0000256" key="2">
    <source>
        <dbReference type="SAM" id="SignalP"/>
    </source>
</evidence>
<evidence type="ECO:0000259" key="3">
    <source>
        <dbReference type="Pfam" id="PF13505"/>
    </source>
</evidence>
<dbReference type="Gene3D" id="2.40.160.20">
    <property type="match status" value="1"/>
</dbReference>
<evidence type="ECO:0000313" key="4">
    <source>
        <dbReference type="EMBL" id="PKK91676.1"/>
    </source>
</evidence>
<sequence length="288" mass="32085">MRKIAILAAIVTIFSLSATFAATTDHGKFDMNRRFEIGVDFGAYSPDSMSGNGNYLDSEFDWGGNMKYYFNTNFAFGLKYHVWNHDDNYPNTGFYGSLTSALGSSAFDEYGRGSFDMDIDSFDITAYYYFNNPTNHKVRPFIGLGATHFSVDYRYTGDRTAGITLLTSGNTNAGTVYESLSAAPGGIAANDWADFSVSENTWGFHAVGGVEYWPNPDFSIRGEIKYMNADLNMNMAPDRVGTTAGTRVADEENLDLSGFYYGIGFTYHFDGPTTSRYEERMAEEDMIY</sequence>
<dbReference type="Proteomes" id="UP000233256">
    <property type="component" value="Unassembled WGS sequence"/>
</dbReference>
<keyword evidence="1 2" id="KW-0732">Signal</keyword>
<dbReference type="InterPro" id="IPR011250">
    <property type="entry name" value="OMP/PagP_B-barrel"/>
</dbReference>
<organism evidence="4 5">
    <name type="scientific">Candidatus Wallbacteria bacterium HGW-Wallbacteria-1</name>
    <dbReference type="NCBI Taxonomy" id="2013854"/>
    <lineage>
        <taxon>Bacteria</taxon>
        <taxon>Candidatus Walliibacteriota</taxon>
    </lineage>
</organism>
<accession>A0A2N1PTN6</accession>
<name>A0A2N1PTN6_9BACT</name>
<feature type="domain" description="Outer membrane protein beta-barrel" evidence="3">
    <location>
        <begin position="10"/>
        <end position="269"/>
    </location>
</feature>
<proteinExistence type="predicted"/>
<reference evidence="4 5" key="1">
    <citation type="journal article" date="2017" name="ISME J.">
        <title>Potential for microbial H2 and metal transformations associated with novel bacteria and archaea in deep terrestrial subsurface sediments.</title>
        <authorList>
            <person name="Hernsdorf A.W."/>
            <person name="Amano Y."/>
            <person name="Miyakawa K."/>
            <person name="Ise K."/>
            <person name="Suzuki Y."/>
            <person name="Anantharaman K."/>
            <person name="Probst A."/>
            <person name="Burstein D."/>
            <person name="Thomas B.C."/>
            <person name="Banfield J.F."/>
        </authorList>
    </citation>
    <scope>NUCLEOTIDE SEQUENCE [LARGE SCALE GENOMIC DNA]</scope>
    <source>
        <strain evidence="4">HGW-Wallbacteria-1</strain>
    </source>
</reference>
<evidence type="ECO:0000313" key="5">
    <source>
        <dbReference type="Proteomes" id="UP000233256"/>
    </source>
</evidence>
<dbReference type="SUPFAM" id="SSF56925">
    <property type="entry name" value="OMPA-like"/>
    <property type="match status" value="1"/>
</dbReference>